<dbReference type="Proteomes" id="UP000823561">
    <property type="component" value="Chromosome 5"/>
</dbReference>
<evidence type="ECO:0000256" key="1">
    <source>
        <dbReference type="SAM" id="MobiDB-lite"/>
    </source>
</evidence>
<accession>A0AAV6H3T9</accession>
<organism evidence="2 3">
    <name type="scientific">Alosa alosa</name>
    <name type="common">allis shad</name>
    <dbReference type="NCBI Taxonomy" id="278164"/>
    <lineage>
        <taxon>Eukaryota</taxon>
        <taxon>Metazoa</taxon>
        <taxon>Chordata</taxon>
        <taxon>Craniata</taxon>
        <taxon>Vertebrata</taxon>
        <taxon>Euteleostomi</taxon>
        <taxon>Actinopterygii</taxon>
        <taxon>Neopterygii</taxon>
        <taxon>Teleostei</taxon>
        <taxon>Clupei</taxon>
        <taxon>Clupeiformes</taxon>
        <taxon>Clupeoidei</taxon>
        <taxon>Clupeidae</taxon>
        <taxon>Alosa</taxon>
    </lineage>
</organism>
<feature type="compositionally biased region" description="Basic and acidic residues" evidence="1">
    <location>
        <begin position="14"/>
        <end position="23"/>
    </location>
</feature>
<dbReference type="EMBL" id="JADWDJ010000005">
    <property type="protein sequence ID" value="KAG5280715.1"/>
    <property type="molecule type" value="Genomic_DNA"/>
</dbReference>
<comment type="caution">
    <text evidence="2">The sequence shown here is derived from an EMBL/GenBank/DDBJ whole genome shotgun (WGS) entry which is preliminary data.</text>
</comment>
<evidence type="ECO:0000313" key="3">
    <source>
        <dbReference type="Proteomes" id="UP000823561"/>
    </source>
</evidence>
<proteinExistence type="predicted"/>
<keyword evidence="3" id="KW-1185">Reference proteome</keyword>
<feature type="region of interest" description="Disordered" evidence="1">
    <location>
        <begin position="1"/>
        <end position="23"/>
    </location>
</feature>
<gene>
    <name evidence="2" type="ORF">AALO_G00063190</name>
</gene>
<reference evidence="2" key="1">
    <citation type="submission" date="2020-10" db="EMBL/GenBank/DDBJ databases">
        <title>Chromosome-scale genome assembly of the Allis shad, Alosa alosa.</title>
        <authorList>
            <person name="Margot Z."/>
            <person name="Christophe K."/>
            <person name="Cabau C."/>
            <person name="Louis A."/>
            <person name="Berthelot C."/>
            <person name="Parey E."/>
            <person name="Roest Crollius H."/>
            <person name="Montfort J."/>
            <person name="Robinson-Rechavi M."/>
            <person name="Bucao C."/>
            <person name="Bouchez O."/>
            <person name="Gislard M."/>
            <person name="Lluch J."/>
            <person name="Milhes M."/>
            <person name="Lampietro C."/>
            <person name="Lopez Roques C."/>
            <person name="Donnadieu C."/>
            <person name="Braasch I."/>
            <person name="Desvignes T."/>
            <person name="Postlethwait J."/>
            <person name="Bobe J."/>
            <person name="Guiguen Y."/>
        </authorList>
    </citation>
    <scope>NUCLEOTIDE SEQUENCE</scope>
    <source>
        <strain evidence="2">M-15738</strain>
        <tissue evidence="2">Blood</tissue>
    </source>
</reference>
<dbReference type="AlphaFoldDB" id="A0AAV6H3T9"/>
<protein>
    <submittedName>
        <fullName evidence="2">Uncharacterized protein</fullName>
    </submittedName>
</protein>
<name>A0AAV6H3T9_9TELE</name>
<sequence>MRRAHPLQLAASAESRDTGRGVRKEEVVSPSWFHLPGDSATSCILFTLQSALLDWREYFGVCQVYIQLPSLISVPLGYVSVLSLAVEGHP</sequence>
<evidence type="ECO:0000313" key="2">
    <source>
        <dbReference type="EMBL" id="KAG5280715.1"/>
    </source>
</evidence>